<dbReference type="Gramene" id="CDY10146">
    <property type="protein sequence ID" value="CDY10146"/>
    <property type="gene ID" value="GSBRNA2T00031957001"/>
</dbReference>
<organism evidence="2 3">
    <name type="scientific">Brassica napus</name>
    <name type="common">Rape</name>
    <dbReference type="NCBI Taxonomy" id="3708"/>
    <lineage>
        <taxon>Eukaryota</taxon>
        <taxon>Viridiplantae</taxon>
        <taxon>Streptophyta</taxon>
        <taxon>Embryophyta</taxon>
        <taxon>Tracheophyta</taxon>
        <taxon>Spermatophyta</taxon>
        <taxon>Magnoliopsida</taxon>
        <taxon>eudicotyledons</taxon>
        <taxon>Gunneridae</taxon>
        <taxon>Pentapetalae</taxon>
        <taxon>rosids</taxon>
        <taxon>malvids</taxon>
        <taxon>Brassicales</taxon>
        <taxon>Brassicaceae</taxon>
        <taxon>Brassiceae</taxon>
        <taxon>Brassica</taxon>
    </lineage>
</organism>
<dbReference type="Proteomes" id="UP000028999">
    <property type="component" value="Unassembled WGS sequence"/>
</dbReference>
<reference evidence="2 3" key="1">
    <citation type="journal article" date="2014" name="Science">
        <title>Plant genetics. Early allopolyploid evolution in the post-Neolithic Brassica napus oilseed genome.</title>
        <authorList>
            <person name="Chalhoub B."/>
            <person name="Denoeud F."/>
            <person name="Liu S."/>
            <person name="Parkin I.A."/>
            <person name="Tang H."/>
            <person name="Wang X."/>
            <person name="Chiquet J."/>
            <person name="Belcram H."/>
            <person name="Tong C."/>
            <person name="Samans B."/>
            <person name="Correa M."/>
            <person name="Da Silva C."/>
            <person name="Just J."/>
            <person name="Falentin C."/>
            <person name="Koh C.S."/>
            <person name="Le Clainche I."/>
            <person name="Bernard M."/>
            <person name="Bento P."/>
            <person name="Noel B."/>
            <person name="Labadie K."/>
            <person name="Alberti A."/>
            <person name="Charles M."/>
            <person name="Arnaud D."/>
            <person name="Guo H."/>
            <person name="Daviaud C."/>
            <person name="Alamery S."/>
            <person name="Jabbari K."/>
            <person name="Zhao M."/>
            <person name="Edger P.P."/>
            <person name="Chelaifa H."/>
            <person name="Tack D."/>
            <person name="Lassalle G."/>
            <person name="Mestiri I."/>
            <person name="Schnel N."/>
            <person name="Le Paslier M.C."/>
            <person name="Fan G."/>
            <person name="Renault V."/>
            <person name="Bayer P.E."/>
            <person name="Golicz A.A."/>
            <person name="Manoli S."/>
            <person name="Lee T.H."/>
            <person name="Thi V.H."/>
            <person name="Chalabi S."/>
            <person name="Hu Q."/>
            <person name="Fan C."/>
            <person name="Tollenaere R."/>
            <person name="Lu Y."/>
            <person name="Battail C."/>
            <person name="Shen J."/>
            <person name="Sidebottom C.H."/>
            <person name="Wang X."/>
            <person name="Canaguier A."/>
            <person name="Chauveau A."/>
            <person name="Berard A."/>
            <person name="Deniot G."/>
            <person name="Guan M."/>
            <person name="Liu Z."/>
            <person name="Sun F."/>
            <person name="Lim Y.P."/>
            <person name="Lyons E."/>
            <person name="Town C.D."/>
            <person name="Bancroft I."/>
            <person name="Wang X."/>
            <person name="Meng J."/>
            <person name="Ma J."/>
            <person name="Pires J.C."/>
            <person name="King G.J."/>
            <person name="Brunel D."/>
            <person name="Delourme R."/>
            <person name="Renard M."/>
            <person name="Aury J.M."/>
            <person name="Adams K.L."/>
            <person name="Batley J."/>
            <person name="Snowdon R.J."/>
            <person name="Tost J."/>
            <person name="Edwards D."/>
            <person name="Zhou Y."/>
            <person name="Hua W."/>
            <person name="Sharpe A.G."/>
            <person name="Paterson A.H."/>
            <person name="Guan C."/>
            <person name="Wincker P."/>
        </authorList>
    </citation>
    <scope>NUCLEOTIDE SEQUENCE [LARGE SCALE GENOMIC DNA]</scope>
    <source>
        <strain evidence="3">cv. Darmor-bzh</strain>
    </source>
</reference>
<dbReference type="PaxDb" id="3708-A0A078F9V7"/>
<name>A0A078F9V7_BRANA</name>
<evidence type="ECO:0000313" key="3">
    <source>
        <dbReference type="Proteomes" id="UP000028999"/>
    </source>
</evidence>
<evidence type="ECO:0000313" key="2">
    <source>
        <dbReference type="EMBL" id="CDY10146.1"/>
    </source>
</evidence>
<dbReference type="Proteomes" id="UP001295469">
    <property type="component" value="Chromosome C05"/>
</dbReference>
<dbReference type="EMBL" id="LK032001">
    <property type="protein sequence ID" value="CDY10146.1"/>
    <property type="molecule type" value="Genomic_DNA"/>
</dbReference>
<dbReference type="EMBL" id="HG994369">
    <property type="protein sequence ID" value="CAF1923907.1"/>
    <property type="molecule type" value="Genomic_DNA"/>
</dbReference>
<accession>A0A078F9V7</accession>
<reference evidence="2" key="2">
    <citation type="submission" date="2014-06" db="EMBL/GenBank/DDBJ databases">
        <authorList>
            <person name="Genoscope - CEA"/>
        </authorList>
    </citation>
    <scope>NUCLEOTIDE SEQUENCE</scope>
</reference>
<protein>
    <submittedName>
        <fullName evidence="1">(rape) hypothetical protein</fullName>
    </submittedName>
    <submittedName>
        <fullName evidence="2">BnaC05g03890D protein</fullName>
    </submittedName>
</protein>
<sequence>MKAVVVVFFSSEASLCIHRLTTVIVSECFFFMHETKHLHYPFWTLFLDIKLEHMVKVCDLMLLLLYSSKLCFYLKK</sequence>
<proteinExistence type="predicted"/>
<reference evidence="1" key="3">
    <citation type="submission" date="2021-01" db="EMBL/GenBank/DDBJ databases">
        <authorList>
            <consortium name="Genoscope - CEA"/>
            <person name="William W."/>
        </authorList>
    </citation>
    <scope>NUCLEOTIDE SEQUENCE</scope>
</reference>
<keyword evidence="3" id="KW-1185">Reference proteome</keyword>
<evidence type="ECO:0000313" key="1">
    <source>
        <dbReference type="EMBL" id="CAF1923907.1"/>
    </source>
</evidence>
<gene>
    <name evidence="2" type="primary">BnaC05g03890D</name>
    <name evidence="1" type="ORF">DARMORV10_C05P04100.1</name>
    <name evidence="2" type="ORF">GSBRNA2T00031957001</name>
</gene>
<dbReference type="AlphaFoldDB" id="A0A078F9V7"/>